<feature type="active site" description="Proton acceptor" evidence="5">
    <location>
        <position position="248"/>
    </location>
</feature>
<dbReference type="Pfam" id="PF03372">
    <property type="entry name" value="Exo_endo_phos"/>
    <property type="match status" value="1"/>
</dbReference>
<keyword evidence="6" id="KW-0464">Manganese</keyword>
<feature type="active site" evidence="5">
    <location>
        <position position="106"/>
    </location>
</feature>
<dbReference type="RefSeq" id="WP_183776891.1">
    <property type="nucleotide sequence ID" value="NZ_JACIDK010000010.1"/>
</dbReference>
<dbReference type="CDD" id="cd09086">
    <property type="entry name" value="ExoIII-like_AP-endo"/>
    <property type="match status" value="1"/>
</dbReference>
<keyword evidence="10" id="KW-1185">Reference proteome</keyword>
<dbReference type="PROSITE" id="PS51435">
    <property type="entry name" value="AP_NUCLEASE_F1_4"/>
    <property type="match status" value="1"/>
</dbReference>
<keyword evidence="4 6" id="KW-0460">Magnesium</keyword>
<dbReference type="InterPro" id="IPR004808">
    <property type="entry name" value="AP_endonuc_1"/>
</dbReference>
<dbReference type="AlphaFoldDB" id="A0A840A5W6"/>
<dbReference type="GO" id="GO:0008311">
    <property type="term" value="F:double-stranded DNA 3'-5' DNA exonuclease activity"/>
    <property type="evidence" value="ECO:0007669"/>
    <property type="project" value="UniProtKB-EC"/>
</dbReference>
<comment type="cofactor">
    <cofactor evidence="6">
        <name>Mg(2+)</name>
        <dbReference type="ChEBI" id="CHEBI:18420"/>
    </cofactor>
    <cofactor evidence="6">
        <name>Mn(2+)</name>
        <dbReference type="ChEBI" id="CHEBI:29035"/>
    </cofactor>
    <text evidence="6">Probably binds two magnesium or manganese ions per subunit.</text>
</comment>
<dbReference type="EC" id="3.1.11.2" evidence="9"/>
<dbReference type="InterPro" id="IPR005135">
    <property type="entry name" value="Endo/exonuclease/phosphatase"/>
</dbReference>
<feature type="binding site" evidence="6">
    <location>
        <position position="247"/>
    </location>
    <ligand>
        <name>Mg(2+)</name>
        <dbReference type="ChEBI" id="CHEBI:18420"/>
        <label>1</label>
    </ligand>
</feature>
<comment type="caution">
    <text evidence="9">The sequence shown here is derived from an EMBL/GenBank/DDBJ whole genome shotgun (WGS) entry which is preliminary data.</text>
</comment>
<evidence type="ECO:0000256" key="7">
    <source>
        <dbReference type="PIRSR" id="PIRSR604808-3"/>
    </source>
</evidence>
<proteinExistence type="inferred from homology"/>
<name>A0A840A5W6_9CAUL</name>
<feature type="active site" description="Proton donor/acceptor" evidence="5">
    <location>
        <position position="147"/>
    </location>
</feature>
<keyword evidence="2 6" id="KW-0479">Metal-binding</keyword>
<reference evidence="9 10" key="1">
    <citation type="submission" date="2020-08" db="EMBL/GenBank/DDBJ databases">
        <title>Genomic Encyclopedia of Type Strains, Phase IV (KMG-IV): sequencing the most valuable type-strain genomes for metagenomic binning, comparative biology and taxonomic classification.</title>
        <authorList>
            <person name="Goeker M."/>
        </authorList>
    </citation>
    <scope>NUCLEOTIDE SEQUENCE [LARGE SCALE GENOMIC DNA]</scope>
    <source>
        <strain evidence="9 10">DSM 21793</strain>
    </source>
</reference>
<evidence type="ECO:0000256" key="2">
    <source>
        <dbReference type="ARBA" id="ARBA00022723"/>
    </source>
</evidence>
<accession>A0A840A5W6</accession>
<feature type="site" description="Important for catalytic activity" evidence="7">
    <location>
        <position position="218"/>
    </location>
</feature>
<dbReference type="PANTHER" id="PTHR43250">
    <property type="entry name" value="EXODEOXYRIBONUCLEASE III"/>
    <property type="match status" value="1"/>
</dbReference>
<dbReference type="InterPro" id="IPR037493">
    <property type="entry name" value="ExoIII-like"/>
</dbReference>
<dbReference type="GO" id="GO:0003677">
    <property type="term" value="F:DNA binding"/>
    <property type="evidence" value="ECO:0007669"/>
    <property type="project" value="InterPro"/>
</dbReference>
<feature type="site" description="Interaction with DNA substrate" evidence="7">
    <location>
        <position position="248"/>
    </location>
</feature>
<feature type="domain" description="Endonuclease/exonuclease/phosphatase" evidence="8">
    <location>
        <begin position="4"/>
        <end position="248"/>
    </location>
</feature>
<keyword evidence="3 9" id="KW-0378">Hydrolase</keyword>
<feature type="binding site" evidence="6">
    <location>
        <position position="248"/>
    </location>
    <ligand>
        <name>Mg(2+)</name>
        <dbReference type="ChEBI" id="CHEBI:18420"/>
        <label>1</label>
    </ligand>
</feature>
<sequence length="270" mass="29478">MKVATFNINNINKRLPNLLDWLGAAQPDVVCLQELKADDHAFPEAALAHAGYSAVWHGQRTWNGVAILSRGGAPVLTRRALPGDPQDVQVRYIEAAVDGVLVASIYLPNGNPNPGPKFAYKLAWQQRLAAHAASLMSTGAQVILAGDFNVVPTEADIYQPNKWAGDALVDPQARAQFAQLLEAGWVDGLRAVHPSGPLWTFWAYIRHRWPNDKGLRLDHLLLSPGLAGRLIDAGVDRAVRGMDGASDHAPAWVVLGPERTVARRPRPRMR</sequence>
<evidence type="ECO:0000313" key="10">
    <source>
        <dbReference type="Proteomes" id="UP000530564"/>
    </source>
</evidence>
<dbReference type="NCBIfam" id="TIGR00633">
    <property type="entry name" value="xth"/>
    <property type="match status" value="1"/>
</dbReference>
<dbReference type="EMBL" id="JACIDK010000010">
    <property type="protein sequence ID" value="MBB3893379.1"/>
    <property type="molecule type" value="Genomic_DNA"/>
</dbReference>
<dbReference type="Proteomes" id="UP000530564">
    <property type="component" value="Unassembled WGS sequence"/>
</dbReference>
<feature type="binding site" evidence="6">
    <location>
        <position position="147"/>
    </location>
    <ligand>
        <name>Mg(2+)</name>
        <dbReference type="ChEBI" id="CHEBI:18420"/>
        <label>1</label>
    </ligand>
</feature>
<dbReference type="PROSITE" id="PS00726">
    <property type="entry name" value="AP_NUCLEASE_F1_1"/>
    <property type="match status" value="1"/>
</dbReference>
<dbReference type="Gene3D" id="3.60.10.10">
    <property type="entry name" value="Endonuclease/exonuclease/phosphatase"/>
    <property type="match status" value="1"/>
</dbReference>
<comment type="similarity">
    <text evidence="1">Belongs to the DNA repair enzymes AP/ExoA family.</text>
</comment>
<evidence type="ECO:0000313" key="9">
    <source>
        <dbReference type="EMBL" id="MBB3893379.1"/>
    </source>
</evidence>
<feature type="site" description="Transition state stabilizer" evidence="7">
    <location>
        <position position="149"/>
    </location>
</feature>
<protein>
    <submittedName>
        <fullName evidence="9">Exodeoxyribonuclease-3</fullName>
        <ecNumber evidence="9">3.1.11.2</ecNumber>
    </submittedName>
</protein>
<feature type="binding site" evidence="6">
    <location>
        <position position="34"/>
    </location>
    <ligand>
        <name>Mg(2+)</name>
        <dbReference type="ChEBI" id="CHEBI:18420"/>
        <label>1</label>
    </ligand>
</feature>
<dbReference type="SUPFAM" id="SSF56219">
    <property type="entry name" value="DNase I-like"/>
    <property type="match status" value="1"/>
</dbReference>
<dbReference type="NCBIfam" id="TIGR00195">
    <property type="entry name" value="exoDNase_III"/>
    <property type="match status" value="1"/>
</dbReference>
<dbReference type="PANTHER" id="PTHR43250:SF1">
    <property type="entry name" value="EXODEOXYRIBONUCLEASE III"/>
    <property type="match status" value="1"/>
</dbReference>
<gene>
    <name evidence="9" type="ORF">GGQ61_004123</name>
</gene>
<organism evidence="9 10">
    <name type="scientific">Phenylobacterium haematophilum</name>
    <dbReference type="NCBI Taxonomy" id="98513"/>
    <lineage>
        <taxon>Bacteria</taxon>
        <taxon>Pseudomonadati</taxon>
        <taxon>Pseudomonadota</taxon>
        <taxon>Alphaproteobacteria</taxon>
        <taxon>Caulobacterales</taxon>
        <taxon>Caulobacteraceae</taxon>
        <taxon>Phenylobacterium</taxon>
    </lineage>
</organism>
<evidence type="ECO:0000256" key="4">
    <source>
        <dbReference type="ARBA" id="ARBA00022842"/>
    </source>
</evidence>
<dbReference type="GO" id="GO:0004519">
    <property type="term" value="F:endonuclease activity"/>
    <property type="evidence" value="ECO:0007669"/>
    <property type="project" value="InterPro"/>
</dbReference>
<evidence type="ECO:0000259" key="8">
    <source>
        <dbReference type="Pfam" id="PF03372"/>
    </source>
</evidence>
<dbReference type="GO" id="GO:0006281">
    <property type="term" value="P:DNA repair"/>
    <property type="evidence" value="ECO:0007669"/>
    <property type="project" value="InterPro"/>
</dbReference>
<feature type="binding site" evidence="6">
    <location>
        <position position="7"/>
    </location>
    <ligand>
        <name>Mg(2+)</name>
        <dbReference type="ChEBI" id="CHEBI:18420"/>
        <label>1</label>
    </ligand>
</feature>
<feature type="binding site" evidence="6">
    <location>
        <position position="149"/>
    </location>
    <ligand>
        <name>Mg(2+)</name>
        <dbReference type="ChEBI" id="CHEBI:18420"/>
        <label>1</label>
    </ligand>
</feature>
<evidence type="ECO:0000256" key="5">
    <source>
        <dbReference type="PIRSR" id="PIRSR604808-1"/>
    </source>
</evidence>
<dbReference type="GO" id="GO:0046872">
    <property type="term" value="F:metal ion binding"/>
    <property type="evidence" value="ECO:0007669"/>
    <property type="project" value="UniProtKB-KW"/>
</dbReference>
<evidence type="ECO:0000256" key="1">
    <source>
        <dbReference type="ARBA" id="ARBA00007092"/>
    </source>
</evidence>
<dbReference type="InterPro" id="IPR020847">
    <property type="entry name" value="AP_endonuclease_F1_BS"/>
</dbReference>
<evidence type="ECO:0000256" key="6">
    <source>
        <dbReference type="PIRSR" id="PIRSR604808-2"/>
    </source>
</evidence>
<evidence type="ECO:0000256" key="3">
    <source>
        <dbReference type="ARBA" id="ARBA00022801"/>
    </source>
</evidence>
<dbReference type="InterPro" id="IPR036691">
    <property type="entry name" value="Endo/exonu/phosph_ase_sf"/>
</dbReference>